<dbReference type="CDD" id="cd01949">
    <property type="entry name" value="GGDEF"/>
    <property type="match status" value="1"/>
</dbReference>
<dbReference type="NCBIfam" id="TIGR00254">
    <property type="entry name" value="GGDEF"/>
    <property type="match status" value="1"/>
</dbReference>
<dbReference type="Gene3D" id="1.10.1760.20">
    <property type="match status" value="1"/>
</dbReference>
<dbReference type="InterPro" id="IPR043128">
    <property type="entry name" value="Rev_trsase/Diguanyl_cyclase"/>
</dbReference>
<dbReference type="KEGG" id="pshq:F3W81_00275"/>
<evidence type="ECO:0000256" key="2">
    <source>
        <dbReference type="ARBA" id="ARBA00012528"/>
    </source>
</evidence>
<dbReference type="GO" id="GO:0000155">
    <property type="term" value="F:phosphorelay sensor kinase activity"/>
    <property type="evidence" value="ECO:0007669"/>
    <property type="project" value="InterPro"/>
</dbReference>
<comment type="catalytic activity">
    <reaction evidence="7">
        <text>2 GTP = 3',3'-c-di-GMP + 2 diphosphate</text>
        <dbReference type="Rhea" id="RHEA:24898"/>
        <dbReference type="ChEBI" id="CHEBI:33019"/>
        <dbReference type="ChEBI" id="CHEBI:37565"/>
        <dbReference type="ChEBI" id="CHEBI:58805"/>
        <dbReference type="EC" id="2.7.7.65"/>
    </reaction>
</comment>
<dbReference type="GO" id="GO:0005886">
    <property type="term" value="C:plasma membrane"/>
    <property type="evidence" value="ECO:0007669"/>
    <property type="project" value="UniProtKB-SubCell"/>
</dbReference>
<feature type="transmembrane region" description="Helical" evidence="9">
    <location>
        <begin position="37"/>
        <end position="56"/>
    </location>
</feature>
<evidence type="ECO:0000256" key="9">
    <source>
        <dbReference type="SAM" id="Phobius"/>
    </source>
</evidence>
<protein>
    <recommendedName>
        <fullName evidence="2">diguanylate cyclase</fullName>
        <ecNumber evidence="2">2.7.7.65</ecNumber>
    </recommendedName>
</protein>
<dbReference type="GO" id="GO:0052621">
    <property type="term" value="F:diguanylate cyclase activity"/>
    <property type="evidence" value="ECO:0007669"/>
    <property type="project" value="UniProtKB-EC"/>
</dbReference>
<dbReference type="EC" id="2.7.7.65" evidence="2"/>
<dbReference type="AlphaFoldDB" id="A0A7M3V2U3"/>
<feature type="region of interest" description="Disordered" evidence="8">
    <location>
        <begin position="359"/>
        <end position="381"/>
    </location>
</feature>
<feature type="transmembrane region" description="Helical" evidence="9">
    <location>
        <begin position="133"/>
        <end position="156"/>
    </location>
</feature>
<dbReference type="PANTHER" id="PTHR45138:SF9">
    <property type="entry name" value="DIGUANYLATE CYCLASE DGCM-RELATED"/>
    <property type="match status" value="1"/>
</dbReference>
<dbReference type="InterPro" id="IPR029787">
    <property type="entry name" value="Nucleotide_cyclase"/>
</dbReference>
<comment type="subcellular location">
    <subcellularLocation>
        <location evidence="1">Cell membrane</location>
        <topology evidence="1">Multi-pass membrane protein</topology>
    </subcellularLocation>
</comment>
<dbReference type="Pfam" id="PF00990">
    <property type="entry name" value="GGDEF"/>
    <property type="match status" value="1"/>
</dbReference>
<dbReference type="PANTHER" id="PTHR45138">
    <property type="entry name" value="REGULATORY COMPONENTS OF SENSORY TRANSDUCTION SYSTEM"/>
    <property type="match status" value="1"/>
</dbReference>
<dbReference type="InterPro" id="IPR050469">
    <property type="entry name" value="Diguanylate_Cyclase"/>
</dbReference>
<feature type="transmembrane region" description="Helical" evidence="9">
    <location>
        <begin position="162"/>
        <end position="181"/>
    </location>
</feature>
<dbReference type="Pfam" id="PF07694">
    <property type="entry name" value="5TM-5TMR_LYT"/>
    <property type="match status" value="1"/>
</dbReference>
<evidence type="ECO:0000256" key="3">
    <source>
        <dbReference type="ARBA" id="ARBA00022475"/>
    </source>
</evidence>
<dbReference type="GO" id="GO:0071555">
    <property type="term" value="P:cell wall organization"/>
    <property type="evidence" value="ECO:0007669"/>
    <property type="project" value="InterPro"/>
</dbReference>
<evidence type="ECO:0000313" key="12">
    <source>
        <dbReference type="Proteomes" id="UP000594118"/>
    </source>
</evidence>
<evidence type="ECO:0000256" key="6">
    <source>
        <dbReference type="ARBA" id="ARBA00023136"/>
    </source>
</evidence>
<organism evidence="11 12">
    <name type="scientific">Pseudooceanicola spongiae</name>
    <dbReference type="NCBI Taxonomy" id="2613965"/>
    <lineage>
        <taxon>Bacteria</taxon>
        <taxon>Pseudomonadati</taxon>
        <taxon>Pseudomonadota</taxon>
        <taxon>Alphaproteobacteria</taxon>
        <taxon>Rhodobacterales</taxon>
        <taxon>Paracoccaceae</taxon>
        <taxon>Pseudooceanicola</taxon>
    </lineage>
</organism>
<feature type="domain" description="GGDEF" evidence="10">
    <location>
        <begin position="226"/>
        <end position="358"/>
    </location>
</feature>
<dbReference type="Proteomes" id="UP000594118">
    <property type="component" value="Chromosome"/>
</dbReference>
<keyword evidence="6 9" id="KW-0472">Membrane</keyword>
<evidence type="ECO:0000256" key="7">
    <source>
        <dbReference type="ARBA" id="ARBA00034247"/>
    </source>
</evidence>
<proteinExistence type="predicted"/>
<keyword evidence="4 9" id="KW-0812">Transmembrane</keyword>
<name>A0A7M3V2U3_9RHOB</name>
<evidence type="ECO:0000313" key="11">
    <source>
        <dbReference type="EMBL" id="QOL79406.1"/>
    </source>
</evidence>
<dbReference type="Gene3D" id="3.30.70.270">
    <property type="match status" value="1"/>
</dbReference>
<gene>
    <name evidence="11" type="ORF">F3W81_00275</name>
</gene>
<keyword evidence="12" id="KW-1185">Reference proteome</keyword>
<accession>A0A7M3V2U3</accession>
<dbReference type="RefSeq" id="WP_193081556.1">
    <property type="nucleotide sequence ID" value="NZ_CP045201.1"/>
</dbReference>
<feature type="transmembrane region" description="Helical" evidence="9">
    <location>
        <begin position="100"/>
        <end position="121"/>
    </location>
</feature>
<evidence type="ECO:0000256" key="8">
    <source>
        <dbReference type="SAM" id="MobiDB-lite"/>
    </source>
</evidence>
<dbReference type="EMBL" id="CP045201">
    <property type="protein sequence ID" value="QOL79406.1"/>
    <property type="molecule type" value="Genomic_DNA"/>
</dbReference>
<sequence>MSVYLLSTANFAGLMALVAISFGVASRTISRPLLQKIALGVILGFGAAAASLQPFMFVNGLQIDPRNLFVGCAGAFVGPLAGIISFAMAALTRYYEGEPSAAVCILSLFVATCAGLAWRHFTRNRERTDERLLLVLGGAISLSYVCTFLLPSTYWAMVFSSAVPFLVLTNLIGSSLLGGFLERERRRAKRWRRLQTQALLDPLTGLSNRRAFEEAYAIAVGAGDSSGTAFILIDLDHFKLVNDTYGHAIGDSVLVAVARNVSDSVRERDLVARFGGEEFAVCLPNSTREQAAVIAQRIRRSISDVQKTKAVSGLSIAASVGVCWSEAALELEAAFDRADRALYQAKINGRDQVVFSEHIEPSSTSSGPSRAPRITGQTANS</sequence>
<dbReference type="FunFam" id="3.30.70.270:FF:000001">
    <property type="entry name" value="Diguanylate cyclase domain protein"/>
    <property type="match status" value="1"/>
</dbReference>
<keyword evidence="5 9" id="KW-1133">Transmembrane helix</keyword>
<keyword evidence="3" id="KW-1003">Cell membrane</keyword>
<dbReference type="InterPro" id="IPR011620">
    <property type="entry name" value="Sig_transdc_His_kinase_LytS_TM"/>
</dbReference>
<dbReference type="PROSITE" id="PS50887">
    <property type="entry name" value="GGDEF"/>
    <property type="match status" value="1"/>
</dbReference>
<dbReference type="SUPFAM" id="SSF55073">
    <property type="entry name" value="Nucleotide cyclase"/>
    <property type="match status" value="1"/>
</dbReference>
<feature type="transmembrane region" description="Helical" evidence="9">
    <location>
        <begin position="68"/>
        <end position="88"/>
    </location>
</feature>
<evidence type="ECO:0000256" key="5">
    <source>
        <dbReference type="ARBA" id="ARBA00022989"/>
    </source>
</evidence>
<evidence type="ECO:0000259" key="10">
    <source>
        <dbReference type="PROSITE" id="PS50887"/>
    </source>
</evidence>
<reference evidence="11 12" key="1">
    <citation type="submission" date="2019-10" db="EMBL/GenBank/DDBJ databases">
        <title>Pseudopuniceibacterium sp. HQ09 islated from Antarctica.</title>
        <authorList>
            <person name="Liao L."/>
            <person name="Su S."/>
            <person name="Chen B."/>
            <person name="Yu Y."/>
        </authorList>
    </citation>
    <scope>NUCLEOTIDE SEQUENCE [LARGE SCALE GENOMIC DNA]</scope>
    <source>
        <strain evidence="11 12">HQ09</strain>
    </source>
</reference>
<dbReference type="InterPro" id="IPR000160">
    <property type="entry name" value="GGDEF_dom"/>
</dbReference>
<dbReference type="SMART" id="SM00267">
    <property type="entry name" value="GGDEF"/>
    <property type="match status" value="1"/>
</dbReference>
<evidence type="ECO:0000256" key="4">
    <source>
        <dbReference type="ARBA" id="ARBA00022692"/>
    </source>
</evidence>
<evidence type="ECO:0000256" key="1">
    <source>
        <dbReference type="ARBA" id="ARBA00004651"/>
    </source>
</evidence>